<evidence type="ECO:0000256" key="14">
    <source>
        <dbReference type="ARBA" id="ARBA00023014"/>
    </source>
</evidence>
<evidence type="ECO:0000313" key="21">
    <source>
        <dbReference type="Proteomes" id="UP000887572"/>
    </source>
</evidence>
<evidence type="ECO:0000256" key="3">
    <source>
        <dbReference type="ARBA" id="ARBA00010564"/>
    </source>
</evidence>
<dbReference type="GO" id="GO:0006269">
    <property type="term" value="P:DNA replication, synthesis of primer"/>
    <property type="evidence" value="ECO:0007669"/>
    <property type="project" value="UniProtKB-KW"/>
</dbReference>
<keyword evidence="10" id="KW-0479">Metal-binding</keyword>
<reference evidence="22" key="1">
    <citation type="submission" date="2022-11" db="UniProtKB">
        <authorList>
            <consortium name="WormBaseParasite"/>
        </authorList>
    </citation>
    <scope>IDENTIFICATION</scope>
</reference>
<dbReference type="Gene3D" id="3.40.800.20">
    <property type="entry name" value="Histone deacetylase domain"/>
    <property type="match status" value="2"/>
</dbReference>
<evidence type="ECO:0000256" key="10">
    <source>
        <dbReference type="ARBA" id="ARBA00022723"/>
    </source>
</evidence>
<keyword evidence="15" id="KW-0238">DNA-binding</keyword>
<keyword evidence="13" id="KW-0408">Iron</keyword>
<dbReference type="InterPro" id="IPR023696">
    <property type="entry name" value="Ureohydrolase_dom_sf"/>
</dbReference>
<evidence type="ECO:0000256" key="6">
    <source>
        <dbReference type="ARBA" id="ARBA00022485"/>
    </source>
</evidence>
<evidence type="ECO:0000256" key="1">
    <source>
        <dbReference type="ARBA" id="ARBA00001966"/>
    </source>
</evidence>
<protein>
    <recommendedName>
        <fullName evidence="5">DNA primase large subunit</fullName>
        <ecNumber evidence="4">3.5.1.98</ecNumber>
    </recommendedName>
</protein>
<dbReference type="GO" id="GO:0003677">
    <property type="term" value="F:DNA binding"/>
    <property type="evidence" value="ECO:0007669"/>
    <property type="project" value="UniProtKB-KW"/>
</dbReference>
<evidence type="ECO:0000256" key="2">
    <source>
        <dbReference type="ARBA" id="ARBA00006457"/>
    </source>
</evidence>
<accession>A0A914I964</accession>
<comment type="similarity">
    <text evidence="2">Belongs to the histone deacetylase family. HD type 1 subfamily.</text>
</comment>
<keyword evidence="6" id="KW-0004">4Fe-4S</keyword>
<comment type="cofactor">
    <cofactor evidence="1">
        <name>[4Fe-4S] cluster</name>
        <dbReference type="ChEBI" id="CHEBI:49883"/>
    </cofactor>
</comment>
<evidence type="ECO:0000256" key="7">
    <source>
        <dbReference type="ARBA" id="ARBA00022491"/>
    </source>
</evidence>
<evidence type="ECO:0000256" key="15">
    <source>
        <dbReference type="ARBA" id="ARBA00023125"/>
    </source>
</evidence>
<dbReference type="PANTHER" id="PTHR10537">
    <property type="entry name" value="DNA PRIMASE LARGE SUBUNIT"/>
    <property type="match status" value="1"/>
</dbReference>
<evidence type="ECO:0000259" key="19">
    <source>
        <dbReference type="Pfam" id="PF00850"/>
    </source>
</evidence>
<feature type="region of interest" description="Disordered" evidence="17">
    <location>
        <begin position="816"/>
        <end position="891"/>
    </location>
</feature>
<sequence>MNGLSLFILKMHFGGDVGNLRQIGLGSSVIGTISIEKFGSSNQQDEYKNAFREEIGALMPLATNSCKNSDLNDARREDRISHFILRLAFCQISEQSDWFVRLETELFRMRFQYETRKSLASFLSSNDLNLKSVETEERSQIIDELSHALSLTAEDIMEMDLYKVDFVDVLELLSSHRVYLNNGTAFISFNDLVALVSPRFRDNITASMNHARKEIGFLQENDRLIPLMTNIVKGGVSYRKEFQDPNAEHISPDMVDSLAHSSFPLCMRQIHFVLRREHHLRHFARRQFGLFLKGVGLSLEGALEFFRSEFIKTMDGEKFAKEYAYNIRHMYGKEGSRIDQKPLSCASIILGSSPTAQDCHGCPFKHFDAVRLGKQLEAVGLNIDQINHILDLSKTHRFDKACTKYFEFTHNTPDLEEIITHPNQFYSLSRKIRRGDLLKRKRDFVRSLQKHSEMPNVGVQDHYRKRVAYYYDSNVGNYYYGQGHVMKPHRIRMTHHLLLNYGIYRHLDVYRPFPASLEDMTRFHSEDYMKFLRNATPENLRQFNKQMLKFNVGEDCPVFDGLFEFCQLSSGGSLAAAVKLNKQKAEIAINWMGGLHHAKKSEASGFCYTNDIVLGILELLKYHKRVLYVDIDVHHGDGVEEAFYTTDRTGELKDGVTDEAYQLIFEPIMRKVMELFQPSAVVLQCGADSLNGDRLGPFNLTLKGHGKCVEFFRDYNLPLIYTPRNVARCWTYETSLAVNVEISDELPYNDYFEYFAPNYRLHIDASNDPNHNTPEYLRTVQEGVMENLSKLPHVPSVQMQEIPRDGMHIDDSLALDRADPDRRLPGAISDRMVTNPGEFYEGENEGDDRKNRQEYKRRVNVTDEQSDSTQGDKQSSMDKKSTQNKKGKKGAPEAYLQNLVNEIGGRSVHICQTTTDFFCCYSFGDAWNWLFPFIGHLGIATSKGVIRDFAGSNFVSEDDMAFGWPTLYHQLSPGKVNGGAEVWDRAVAQASDEYKKRVHNLFCDNCHSHVALALNTMRYDGKSNWNNLRVGVDVHLHGKLVGFDGFLRQFLPFFLIILIIAIASFLLLT</sequence>
<dbReference type="PRINTS" id="PR01270">
    <property type="entry name" value="HDASUPER"/>
</dbReference>
<evidence type="ECO:0000313" key="22">
    <source>
        <dbReference type="WBParaSite" id="Gr19_v10_g7787.t1"/>
    </source>
</evidence>
<dbReference type="GO" id="GO:0046872">
    <property type="term" value="F:metal ion binding"/>
    <property type="evidence" value="ECO:0007669"/>
    <property type="project" value="UniProtKB-KW"/>
</dbReference>
<organism evidence="21 22">
    <name type="scientific">Globodera rostochiensis</name>
    <name type="common">Golden nematode worm</name>
    <name type="synonym">Heterodera rostochiensis</name>
    <dbReference type="NCBI Taxonomy" id="31243"/>
    <lineage>
        <taxon>Eukaryota</taxon>
        <taxon>Metazoa</taxon>
        <taxon>Ecdysozoa</taxon>
        <taxon>Nematoda</taxon>
        <taxon>Chromadorea</taxon>
        <taxon>Rhabditida</taxon>
        <taxon>Tylenchina</taxon>
        <taxon>Tylenchomorpha</taxon>
        <taxon>Tylenchoidea</taxon>
        <taxon>Heteroderidae</taxon>
        <taxon>Heteroderinae</taxon>
        <taxon>Globodera</taxon>
    </lineage>
</organism>
<evidence type="ECO:0000256" key="11">
    <source>
        <dbReference type="ARBA" id="ARBA00022801"/>
    </source>
</evidence>
<dbReference type="InterPro" id="IPR023801">
    <property type="entry name" value="His_deacetylse_dom"/>
</dbReference>
<evidence type="ECO:0000256" key="5">
    <source>
        <dbReference type="ARBA" id="ARBA00019038"/>
    </source>
</evidence>
<proteinExistence type="inferred from homology"/>
<dbReference type="Pfam" id="PF05608">
    <property type="entry name" value="RTE1"/>
    <property type="match status" value="1"/>
</dbReference>
<feature type="domain" description="Histone deacetylase" evidence="19">
    <location>
        <begin position="651"/>
        <end position="717"/>
    </location>
</feature>
<keyword evidence="18" id="KW-1133">Transmembrane helix</keyword>
<dbReference type="GO" id="GO:0005658">
    <property type="term" value="C:alpha DNA polymerase:primase complex"/>
    <property type="evidence" value="ECO:0007669"/>
    <property type="project" value="TreeGrafter"/>
</dbReference>
<keyword evidence="14" id="KW-0411">Iron-sulfur</keyword>
<evidence type="ECO:0000256" key="8">
    <source>
        <dbReference type="ARBA" id="ARBA00022515"/>
    </source>
</evidence>
<comment type="similarity">
    <text evidence="3">Belongs to the eukaryotic-type primase large subunit family.</text>
</comment>
<dbReference type="GO" id="GO:0051539">
    <property type="term" value="F:4 iron, 4 sulfur cluster binding"/>
    <property type="evidence" value="ECO:0007669"/>
    <property type="project" value="UniProtKB-KW"/>
</dbReference>
<name>A0A914I964_GLORO</name>
<dbReference type="InterPro" id="IPR016558">
    <property type="entry name" value="DNA_primase_lsu_euk"/>
</dbReference>
<dbReference type="Pfam" id="PF26466">
    <property type="entry name" value="DNA_primase_lrg_N"/>
    <property type="match status" value="1"/>
</dbReference>
<dbReference type="InterPro" id="IPR007238">
    <property type="entry name" value="DNA_primase_lsu_euk/arc"/>
</dbReference>
<keyword evidence="11" id="KW-0378">Hydrolase</keyword>
<keyword evidence="7" id="KW-0678">Repressor</keyword>
<keyword evidence="9" id="KW-0235">DNA replication</keyword>
<feature type="domain" description="Histone deacetylase" evidence="19">
    <location>
        <begin position="484"/>
        <end position="648"/>
    </location>
</feature>
<keyword evidence="12" id="KW-0156">Chromatin regulator</keyword>
<evidence type="ECO:0000256" key="17">
    <source>
        <dbReference type="SAM" id="MobiDB-lite"/>
    </source>
</evidence>
<feature type="transmembrane region" description="Helical" evidence="18">
    <location>
        <begin position="1050"/>
        <end position="1068"/>
    </location>
</feature>
<dbReference type="AlphaFoldDB" id="A0A914I964"/>
<dbReference type="SUPFAM" id="SSF52768">
    <property type="entry name" value="Arginase/deacetylase"/>
    <property type="match status" value="1"/>
</dbReference>
<dbReference type="WBParaSite" id="Gr19_v10_g7787.t1">
    <property type="protein sequence ID" value="Gr19_v10_g7787.t1"/>
    <property type="gene ID" value="Gr19_v10_g7787"/>
</dbReference>
<evidence type="ECO:0000259" key="20">
    <source>
        <dbReference type="Pfam" id="PF04104"/>
    </source>
</evidence>
<feature type="compositionally biased region" description="Basic and acidic residues" evidence="17">
    <location>
        <begin position="847"/>
        <end position="861"/>
    </location>
</feature>
<dbReference type="Pfam" id="PF00850">
    <property type="entry name" value="Hist_deacetyl"/>
    <property type="match status" value="2"/>
</dbReference>
<evidence type="ECO:0000256" key="4">
    <source>
        <dbReference type="ARBA" id="ARBA00012111"/>
    </source>
</evidence>
<evidence type="ECO:0000256" key="18">
    <source>
        <dbReference type="SAM" id="Phobius"/>
    </source>
</evidence>
<keyword evidence="18" id="KW-0812">Transmembrane</keyword>
<keyword evidence="18" id="KW-0472">Membrane</keyword>
<dbReference type="Proteomes" id="UP000887572">
    <property type="component" value="Unplaced"/>
</dbReference>
<dbReference type="GO" id="GO:0141221">
    <property type="term" value="F:histone deacetylase activity, hydrolytic mechanism"/>
    <property type="evidence" value="ECO:0007669"/>
    <property type="project" value="UniProtKB-EC"/>
</dbReference>
<feature type="domain" description="DNA primase large subunit C-terminal" evidence="20">
    <location>
        <begin position="257"/>
        <end position="426"/>
    </location>
</feature>
<dbReference type="CDD" id="cd07322">
    <property type="entry name" value="PriL_PriS_Eukaryotic"/>
    <property type="match status" value="1"/>
</dbReference>
<dbReference type="InterPro" id="IPR008496">
    <property type="entry name" value="TMEM222/RTE1"/>
</dbReference>
<evidence type="ECO:0000256" key="12">
    <source>
        <dbReference type="ARBA" id="ARBA00022853"/>
    </source>
</evidence>
<dbReference type="InterPro" id="IPR037138">
    <property type="entry name" value="His_deacetylse_dom_sf"/>
</dbReference>
<dbReference type="Pfam" id="PF04104">
    <property type="entry name" value="DNA_primase_lrg"/>
    <property type="match status" value="1"/>
</dbReference>
<dbReference type="InterPro" id="IPR058560">
    <property type="entry name" value="DNA_primase_C"/>
</dbReference>
<keyword evidence="8" id="KW-0639">Primosome</keyword>
<dbReference type="PRINTS" id="PR01271">
    <property type="entry name" value="HISDACETLASE"/>
</dbReference>
<dbReference type="PANTHER" id="PTHR10537:SF3">
    <property type="entry name" value="DNA PRIMASE LARGE SUBUNIT"/>
    <property type="match status" value="1"/>
</dbReference>
<dbReference type="GO" id="GO:0006270">
    <property type="term" value="P:DNA replication initiation"/>
    <property type="evidence" value="ECO:0007669"/>
    <property type="project" value="TreeGrafter"/>
</dbReference>
<dbReference type="EC" id="3.5.1.98" evidence="4"/>
<dbReference type="InterPro" id="IPR003084">
    <property type="entry name" value="HDAC_I/II"/>
</dbReference>
<dbReference type="Gene3D" id="1.20.930.80">
    <property type="match status" value="1"/>
</dbReference>
<evidence type="ECO:0000256" key="13">
    <source>
        <dbReference type="ARBA" id="ARBA00023004"/>
    </source>
</evidence>
<keyword evidence="21" id="KW-1185">Reference proteome</keyword>
<evidence type="ECO:0000256" key="16">
    <source>
        <dbReference type="ARBA" id="ARBA00048287"/>
    </source>
</evidence>
<evidence type="ECO:0000256" key="9">
    <source>
        <dbReference type="ARBA" id="ARBA00022705"/>
    </source>
</evidence>
<comment type="catalytic activity">
    <reaction evidence="16">
        <text>N(6)-acetyl-L-lysyl-[histone] + H2O = L-lysyl-[histone] + acetate</text>
        <dbReference type="Rhea" id="RHEA:58196"/>
        <dbReference type="Rhea" id="RHEA-COMP:9845"/>
        <dbReference type="Rhea" id="RHEA-COMP:11338"/>
        <dbReference type="ChEBI" id="CHEBI:15377"/>
        <dbReference type="ChEBI" id="CHEBI:29969"/>
        <dbReference type="ChEBI" id="CHEBI:30089"/>
        <dbReference type="ChEBI" id="CHEBI:61930"/>
        <dbReference type="EC" id="3.5.1.98"/>
    </reaction>
</comment>
<dbReference type="InterPro" id="IPR000286">
    <property type="entry name" value="HDACs"/>
</dbReference>